<dbReference type="GO" id="GO:0016491">
    <property type="term" value="F:oxidoreductase activity"/>
    <property type="evidence" value="ECO:0007669"/>
    <property type="project" value="UniProtKB-KW"/>
</dbReference>
<dbReference type="InterPro" id="IPR001509">
    <property type="entry name" value="Epimerase_deHydtase"/>
</dbReference>
<reference evidence="5 6" key="1">
    <citation type="journal article" date="2013" name="Antonie Van Leeuwenhoek">
        <title>Paracoccus zhejiangensis sp. nov., isolated from activated sludge in wastewater-treatment system.</title>
        <authorList>
            <person name="Wu Z.G."/>
            <person name="Zhang D.F."/>
            <person name="Liu Y.L."/>
            <person name="Wang F."/>
            <person name="Jiang X."/>
            <person name="Li C."/>
            <person name="Li S.P."/>
            <person name="Hong Q."/>
            <person name="Li W.J."/>
        </authorList>
    </citation>
    <scope>NUCLEOTIDE SEQUENCE [LARGE SCALE GENOMIC DNA]</scope>
    <source>
        <strain evidence="5 6">J6</strain>
    </source>
</reference>
<organism evidence="5 6">
    <name type="scientific">Paracoccus zhejiangensis</name>
    <dbReference type="NCBI Taxonomy" id="1077935"/>
    <lineage>
        <taxon>Bacteria</taxon>
        <taxon>Pseudomonadati</taxon>
        <taxon>Pseudomonadota</taxon>
        <taxon>Alphaproteobacteria</taxon>
        <taxon>Rhodobacterales</taxon>
        <taxon>Paracoccaceae</taxon>
        <taxon>Paracoccus</taxon>
    </lineage>
</organism>
<gene>
    <name evidence="5" type="ORF">CX676_12905</name>
</gene>
<dbReference type="AlphaFoldDB" id="A0A2H5F477"/>
<keyword evidence="2" id="KW-0560">Oxidoreductase</keyword>
<dbReference type="SUPFAM" id="SSF51735">
    <property type="entry name" value="NAD(P)-binding Rossmann-fold domains"/>
    <property type="match status" value="1"/>
</dbReference>
<protein>
    <submittedName>
        <fullName evidence="5">NAD-dependent dehydratase</fullName>
    </submittedName>
</protein>
<keyword evidence="3" id="KW-0520">NAD</keyword>
<evidence type="ECO:0000313" key="5">
    <source>
        <dbReference type="EMBL" id="AUH66346.1"/>
    </source>
</evidence>
<dbReference type="Proteomes" id="UP000234530">
    <property type="component" value="Chromosome"/>
</dbReference>
<sequence>MKRLLITGAAGALGQMLRERLAPMAEVLRLSDISDLGRPAKNEEVFTCDLANEEAVFDIVADCDGIVHLGGVSVERSFDQISPANLRGVYNLYEAARVNGMPRILFASTNHTIGFYKQDQRLHASDPVRPDGLYGVSKVFGEAMARMYYDKFGQETAIVRIGSCTPEPKDWRALGSWFSHDDFVSLIGTVFRVPRLGCPIIWGASKNDAGWWDNSAAGYLGWEPQDNAADHLDRIVSEVPRPAKNAPVAVYQGGSFTAEPIHREKK</sequence>
<dbReference type="RefSeq" id="WP_101754323.1">
    <property type="nucleotide sequence ID" value="NZ_CP025430.1"/>
</dbReference>
<evidence type="ECO:0000313" key="6">
    <source>
        <dbReference type="Proteomes" id="UP000234530"/>
    </source>
</evidence>
<dbReference type="PANTHER" id="PTHR43103:SF5">
    <property type="entry name" value="4-EPIMERASE, PUTATIVE (AFU_ORTHOLOGUE AFUA_7G00360)-RELATED"/>
    <property type="match status" value="1"/>
</dbReference>
<dbReference type="PANTHER" id="PTHR43103">
    <property type="entry name" value="NUCLEOSIDE-DIPHOSPHATE-SUGAR EPIMERASE"/>
    <property type="match status" value="1"/>
</dbReference>
<dbReference type="Pfam" id="PF01370">
    <property type="entry name" value="Epimerase"/>
    <property type="match status" value="1"/>
</dbReference>
<name>A0A2H5F477_9RHOB</name>
<evidence type="ECO:0000256" key="3">
    <source>
        <dbReference type="ARBA" id="ARBA00023027"/>
    </source>
</evidence>
<dbReference type="OrthoDB" id="8770295at2"/>
<dbReference type="EMBL" id="CP025430">
    <property type="protein sequence ID" value="AUH66346.1"/>
    <property type="molecule type" value="Genomic_DNA"/>
</dbReference>
<evidence type="ECO:0000259" key="4">
    <source>
        <dbReference type="Pfam" id="PF01370"/>
    </source>
</evidence>
<dbReference type="KEGG" id="pzh:CX676_12905"/>
<evidence type="ECO:0000256" key="2">
    <source>
        <dbReference type="ARBA" id="ARBA00023002"/>
    </source>
</evidence>
<feature type="domain" description="NAD-dependent epimerase/dehydratase" evidence="4">
    <location>
        <begin position="5"/>
        <end position="161"/>
    </location>
</feature>
<comment type="similarity">
    <text evidence="1">Belongs to the NAD(P)-dependent epimerase/dehydratase family.</text>
</comment>
<dbReference type="InterPro" id="IPR036291">
    <property type="entry name" value="NAD(P)-bd_dom_sf"/>
</dbReference>
<accession>A0A2H5F477</accession>
<dbReference type="Gene3D" id="3.40.50.720">
    <property type="entry name" value="NAD(P)-binding Rossmann-like Domain"/>
    <property type="match status" value="1"/>
</dbReference>
<keyword evidence="6" id="KW-1185">Reference proteome</keyword>
<evidence type="ECO:0000256" key="1">
    <source>
        <dbReference type="ARBA" id="ARBA00007637"/>
    </source>
</evidence>
<proteinExistence type="inferred from homology"/>